<dbReference type="Gene3D" id="1.10.150.260">
    <property type="entry name" value="YozE SAM-like"/>
    <property type="match status" value="1"/>
</dbReference>
<dbReference type="RefSeq" id="WP_097157648.1">
    <property type="nucleotide sequence ID" value="NZ_JBEPMQ010000001.1"/>
</dbReference>
<protein>
    <recommendedName>
        <fullName evidence="1">UPF0346 protein SAMN05877753_102466</fullName>
    </recommendedName>
</protein>
<feature type="domain" description="YozE SAM-like" evidence="2">
    <location>
        <begin position="4"/>
        <end position="69"/>
    </location>
</feature>
<dbReference type="EMBL" id="OAOP01000002">
    <property type="protein sequence ID" value="SNX68316.1"/>
    <property type="molecule type" value="Genomic_DNA"/>
</dbReference>
<dbReference type="HAMAP" id="MF_01538">
    <property type="entry name" value="UPF0346"/>
    <property type="match status" value="1"/>
</dbReference>
<comment type="similarity">
    <text evidence="1">Belongs to the UPF0346 family.</text>
</comment>
<dbReference type="Proteomes" id="UP000219546">
    <property type="component" value="Unassembled WGS sequence"/>
</dbReference>
<dbReference type="AlphaFoldDB" id="A0A285CMN4"/>
<dbReference type="InterPro" id="IPR010673">
    <property type="entry name" value="UPF0346"/>
</dbReference>
<reference evidence="3 4" key="1">
    <citation type="submission" date="2017-08" db="EMBL/GenBank/DDBJ databases">
        <authorList>
            <person name="de Groot N.N."/>
        </authorList>
    </citation>
    <scope>NUCLEOTIDE SEQUENCE [LARGE SCALE GENOMIC DNA]</scope>
    <source>
        <strain evidence="3 4">JC228</strain>
    </source>
</reference>
<organism evidence="3 4">
    <name type="scientific">Bacillus oleivorans</name>
    <dbReference type="NCBI Taxonomy" id="1448271"/>
    <lineage>
        <taxon>Bacteria</taxon>
        <taxon>Bacillati</taxon>
        <taxon>Bacillota</taxon>
        <taxon>Bacilli</taxon>
        <taxon>Bacillales</taxon>
        <taxon>Bacillaceae</taxon>
        <taxon>Bacillus</taxon>
    </lineage>
</organism>
<evidence type="ECO:0000313" key="3">
    <source>
        <dbReference type="EMBL" id="SNX68316.1"/>
    </source>
</evidence>
<dbReference type="OrthoDB" id="2242851at2"/>
<evidence type="ECO:0000256" key="1">
    <source>
        <dbReference type="HAMAP-Rule" id="MF_01538"/>
    </source>
</evidence>
<gene>
    <name evidence="3" type="ORF">SAMN05877753_102466</name>
</gene>
<dbReference type="PIRSF" id="PIRSF037262">
    <property type="entry name" value="UCP037262"/>
    <property type="match status" value="1"/>
</dbReference>
<accession>A0A285CMN4</accession>
<proteinExistence type="inferred from homology"/>
<dbReference type="SUPFAM" id="SSF140652">
    <property type="entry name" value="YozE-like"/>
    <property type="match status" value="1"/>
</dbReference>
<evidence type="ECO:0000259" key="2">
    <source>
        <dbReference type="Pfam" id="PF06855"/>
    </source>
</evidence>
<dbReference type="InterPro" id="IPR023089">
    <property type="entry name" value="YozE_SAM-like"/>
</dbReference>
<sequence length="73" mass="9020">MARSFYHYLMKYRNIEPKNDIEEFANDAYQDHTFPKLADDYHEISSYLEMYGEYLTSMKVFDRAWELYLSEER</sequence>
<evidence type="ECO:0000313" key="4">
    <source>
        <dbReference type="Proteomes" id="UP000219546"/>
    </source>
</evidence>
<name>A0A285CMN4_9BACI</name>
<keyword evidence="4" id="KW-1185">Reference proteome</keyword>
<dbReference type="NCBIfam" id="NF010193">
    <property type="entry name" value="PRK13672.1"/>
    <property type="match status" value="1"/>
</dbReference>
<dbReference type="Pfam" id="PF06855">
    <property type="entry name" value="YozE_SAM_like"/>
    <property type="match status" value="1"/>
</dbReference>
<dbReference type="InterPro" id="IPR036806">
    <property type="entry name" value="YozE_SAM-like_sf"/>
</dbReference>